<reference evidence="1" key="1">
    <citation type="submission" date="2020-02" db="EMBL/GenBank/DDBJ databases">
        <authorList>
            <person name="Meier V. D."/>
        </authorList>
    </citation>
    <scope>NUCLEOTIDE SEQUENCE</scope>
    <source>
        <strain evidence="1">AVDCRST_MAG94</strain>
    </source>
</reference>
<evidence type="ECO:0000313" key="1">
    <source>
        <dbReference type="EMBL" id="CAA9326858.1"/>
    </source>
</evidence>
<sequence>MIKSTNAPANLVIKQPAFLGTPNVGLWFDCCRKKLQM</sequence>
<gene>
    <name evidence="1" type="ORF">AVDCRST_MAG94-1715</name>
</gene>
<organism evidence="1">
    <name type="scientific">uncultured Leptolyngbya sp</name>
    <dbReference type="NCBI Taxonomy" id="332963"/>
    <lineage>
        <taxon>Bacteria</taxon>
        <taxon>Bacillati</taxon>
        <taxon>Cyanobacteriota</taxon>
        <taxon>Cyanophyceae</taxon>
        <taxon>Leptolyngbyales</taxon>
        <taxon>Leptolyngbyaceae</taxon>
        <taxon>Leptolyngbya group</taxon>
        <taxon>Leptolyngbya</taxon>
        <taxon>environmental samples</taxon>
    </lineage>
</organism>
<dbReference type="AlphaFoldDB" id="A0A6J4LAE2"/>
<dbReference type="EMBL" id="CADCTY010000594">
    <property type="protein sequence ID" value="CAA9326858.1"/>
    <property type="molecule type" value="Genomic_DNA"/>
</dbReference>
<accession>A0A6J4LAE2</accession>
<proteinExistence type="predicted"/>
<name>A0A6J4LAE2_9CYAN</name>
<protein>
    <submittedName>
        <fullName evidence="1">Uncharacterized protein</fullName>
    </submittedName>
</protein>